<dbReference type="Pfam" id="PF09587">
    <property type="entry name" value="PGA_cap"/>
    <property type="match status" value="1"/>
</dbReference>
<evidence type="ECO:0000256" key="1">
    <source>
        <dbReference type="ARBA" id="ARBA00005662"/>
    </source>
</evidence>
<dbReference type="SUPFAM" id="SSF56300">
    <property type="entry name" value="Metallo-dependent phosphatases"/>
    <property type="match status" value="1"/>
</dbReference>
<feature type="domain" description="Capsule synthesis protein CapA" evidence="2">
    <location>
        <begin position="150"/>
        <end position="393"/>
    </location>
</feature>
<accession>A0A388T930</accession>
<name>A0A388T930_TERA1</name>
<comment type="caution">
    <text evidence="3">The sequence shown here is derived from an EMBL/GenBank/DDBJ whole genome shotgun (WGS) entry which is preliminary data.</text>
</comment>
<evidence type="ECO:0000259" key="2">
    <source>
        <dbReference type="SMART" id="SM00854"/>
    </source>
</evidence>
<reference evidence="3 4" key="1">
    <citation type="journal article" date="2019" name="ISME J.">
        <title>Genome analyses of uncultured TG2/ZB3 bacteria in 'Margulisbacteria' specifically attached to ectosymbiotic spirochetes of protists in the termite gut.</title>
        <authorList>
            <person name="Utami Y.D."/>
            <person name="Kuwahara H."/>
            <person name="Igai K."/>
            <person name="Murakami T."/>
            <person name="Sugaya K."/>
            <person name="Morikawa T."/>
            <person name="Nagura Y."/>
            <person name="Yuki M."/>
            <person name="Deevong P."/>
            <person name="Inoue T."/>
            <person name="Kihara K."/>
            <person name="Lo N."/>
            <person name="Yamada A."/>
            <person name="Ohkuma M."/>
            <person name="Hongoh Y."/>
        </authorList>
    </citation>
    <scope>NUCLEOTIDE SEQUENCE [LARGE SCALE GENOMIC DNA]</scope>
    <source>
        <strain evidence="3">NkOx7-01</strain>
    </source>
</reference>
<dbReference type="InterPro" id="IPR052169">
    <property type="entry name" value="CW_Biosynth-Accessory"/>
</dbReference>
<dbReference type="PANTHER" id="PTHR33393:SF13">
    <property type="entry name" value="PGA BIOSYNTHESIS PROTEIN CAPA"/>
    <property type="match status" value="1"/>
</dbReference>
<keyword evidence="4" id="KW-1185">Reference proteome</keyword>
<comment type="similarity">
    <text evidence="1">Belongs to the CapA family.</text>
</comment>
<proteinExistence type="inferred from homology"/>
<gene>
    <name evidence="3" type="ORF">NO1_0070</name>
</gene>
<sequence length="448" mass="50753">MKIPRKYLTLTILAVLLYGLFLRLFLVSVPLLCVADQSSEFYDLRAAELQKIADGEISLIVLKNWRGRIRRGGVAAGDIIVADDLPELRRFLRDKPDALALVPWHYADISWRTLRLDGLYFWENPREYPWRLSVWRWDKQPRFDARQIKNITIGGTVVLSRGIGNVIDMTGDVNYPWQGITPVFRAADLSIVNLKSPLVYNYSKPKDRLKLYGQARYAESLRQAGIDLVSVAGNHIGDAGAIGIRDTLDVLDKLQIQYTGVAQELADAYEPRFVQLGDLRVAFLAVNSVGPNYYRDTDLRGAEIVYHVASFLRERLAQAILQARAAADLVIVMCNWGDEYTARPNKFQQTWGEWLAAQNVQIVAGDQAHWVQKADFRGGAAISYGLGNLIFDQTWSGDTREGVIARYFVYGKKLAAVDILPVFLNDQWYTEISTDRAKITKMLGRMFN</sequence>
<dbReference type="PANTHER" id="PTHR33393">
    <property type="entry name" value="POLYGLUTAMINE SYNTHESIS ACCESSORY PROTEIN RV0574C-RELATED"/>
    <property type="match status" value="1"/>
</dbReference>
<dbReference type="Proteomes" id="UP000269352">
    <property type="component" value="Unassembled WGS sequence"/>
</dbReference>
<dbReference type="InterPro" id="IPR029052">
    <property type="entry name" value="Metallo-depent_PP-like"/>
</dbReference>
<evidence type="ECO:0000313" key="4">
    <source>
        <dbReference type="Proteomes" id="UP000269352"/>
    </source>
</evidence>
<organism evidence="3 4">
    <name type="scientific">Termititenax aidoneus</name>
    <dbReference type="NCBI Taxonomy" id="2218524"/>
    <lineage>
        <taxon>Bacteria</taxon>
        <taxon>Bacillati</taxon>
        <taxon>Candidatus Margulisiibacteriota</taxon>
        <taxon>Candidatus Termititenacia</taxon>
        <taxon>Candidatus Termititenacales</taxon>
        <taxon>Candidatus Termititenacaceae</taxon>
        <taxon>Candidatus Termititenax</taxon>
    </lineage>
</organism>
<dbReference type="Gene3D" id="3.60.21.10">
    <property type="match status" value="1"/>
</dbReference>
<dbReference type="AlphaFoldDB" id="A0A388T930"/>
<dbReference type="SMART" id="SM00854">
    <property type="entry name" value="PGA_cap"/>
    <property type="match status" value="1"/>
</dbReference>
<dbReference type="CDD" id="cd07381">
    <property type="entry name" value="MPP_CapA"/>
    <property type="match status" value="1"/>
</dbReference>
<evidence type="ECO:0000313" key="3">
    <source>
        <dbReference type="EMBL" id="GBR72560.1"/>
    </source>
</evidence>
<dbReference type="InterPro" id="IPR019079">
    <property type="entry name" value="Capsule_synth_CapA"/>
</dbReference>
<protein>
    <submittedName>
        <fullName evidence="3">Enzyme of poly-gamma-glutamate biosynthesis</fullName>
    </submittedName>
</protein>
<dbReference type="EMBL" id="BGZN01000001">
    <property type="protein sequence ID" value="GBR72560.1"/>
    <property type="molecule type" value="Genomic_DNA"/>
</dbReference>